<organism evidence="4 5">
    <name type="scientific">candidate division WOR-3 bacterium JGI_Cruoil_03_51_56</name>
    <dbReference type="NCBI Taxonomy" id="1973747"/>
    <lineage>
        <taxon>Bacteria</taxon>
        <taxon>Bacteria division WOR-3</taxon>
    </lineage>
</organism>
<dbReference type="FunFam" id="3.20.20.140:FF:000005">
    <property type="entry name" value="TatD family hydrolase"/>
    <property type="match status" value="1"/>
</dbReference>
<feature type="binding site" evidence="3">
    <location>
        <position position="200"/>
    </location>
    <ligand>
        <name>a divalent metal cation</name>
        <dbReference type="ChEBI" id="CHEBI:60240"/>
        <label>1</label>
    </ligand>
</feature>
<gene>
    <name evidence="4" type="ORF">CH330_03230</name>
</gene>
<dbReference type="GO" id="GO:0004536">
    <property type="term" value="F:DNA nuclease activity"/>
    <property type="evidence" value="ECO:0007669"/>
    <property type="project" value="InterPro"/>
</dbReference>
<dbReference type="Gene3D" id="3.20.20.140">
    <property type="entry name" value="Metal-dependent hydrolases"/>
    <property type="match status" value="1"/>
</dbReference>
<dbReference type="PROSITE" id="PS01091">
    <property type="entry name" value="TATD_3"/>
    <property type="match status" value="1"/>
</dbReference>
<dbReference type="GO" id="GO:0046872">
    <property type="term" value="F:metal ion binding"/>
    <property type="evidence" value="ECO:0007669"/>
    <property type="project" value="UniProtKB-KW"/>
</dbReference>
<evidence type="ECO:0000256" key="3">
    <source>
        <dbReference type="PIRSR" id="PIRSR005902-1"/>
    </source>
</evidence>
<dbReference type="SUPFAM" id="SSF51556">
    <property type="entry name" value="Metallo-dependent hydrolases"/>
    <property type="match status" value="1"/>
</dbReference>
<dbReference type="PANTHER" id="PTHR46124:SF2">
    <property type="entry name" value="D-AMINOACYL-TRNA DEACYLASE"/>
    <property type="match status" value="1"/>
</dbReference>
<protein>
    <recommendedName>
        <fullName evidence="6">Hydrolase TatD</fullName>
    </recommendedName>
</protein>
<keyword evidence="2" id="KW-0378">Hydrolase</keyword>
<evidence type="ECO:0000256" key="2">
    <source>
        <dbReference type="ARBA" id="ARBA00022801"/>
    </source>
</evidence>
<evidence type="ECO:0008006" key="6">
    <source>
        <dbReference type="Google" id="ProtNLM"/>
    </source>
</evidence>
<comment type="caution">
    <text evidence="4">The sequence shown here is derived from an EMBL/GenBank/DDBJ whole genome shotgun (WGS) entry which is preliminary data.</text>
</comment>
<dbReference type="Proteomes" id="UP000215559">
    <property type="component" value="Unassembled WGS sequence"/>
</dbReference>
<feature type="binding site" evidence="3">
    <location>
        <position position="6"/>
    </location>
    <ligand>
        <name>a divalent metal cation</name>
        <dbReference type="ChEBI" id="CHEBI:60240"/>
        <label>1</label>
    </ligand>
</feature>
<proteinExistence type="predicted"/>
<dbReference type="NCBIfam" id="TIGR00010">
    <property type="entry name" value="YchF/TatD family DNA exonuclease"/>
    <property type="match status" value="1"/>
</dbReference>
<dbReference type="PANTHER" id="PTHR46124">
    <property type="entry name" value="D-AMINOACYL-TRNA DEACYLASE"/>
    <property type="match status" value="1"/>
</dbReference>
<dbReference type="GO" id="GO:0016788">
    <property type="term" value="F:hydrolase activity, acting on ester bonds"/>
    <property type="evidence" value="ECO:0007669"/>
    <property type="project" value="InterPro"/>
</dbReference>
<dbReference type="InterPro" id="IPR001130">
    <property type="entry name" value="TatD-like"/>
</dbReference>
<feature type="binding site" evidence="3">
    <location>
        <position position="151"/>
    </location>
    <ligand>
        <name>a divalent metal cation</name>
        <dbReference type="ChEBI" id="CHEBI:60240"/>
        <label>2</label>
    </ligand>
</feature>
<dbReference type="CDD" id="cd01310">
    <property type="entry name" value="TatD_DNAse"/>
    <property type="match status" value="1"/>
</dbReference>
<evidence type="ECO:0000256" key="1">
    <source>
        <dbReference type="ARBA" id="ARBA00022723"/>
    </source>
</evidence>
<dbReference type="InterPro" id="IPR015991">
    <property type="entry name" value="TatD/YcfH-like"/>
</dbReference>
<reference evidence="4 5" key="1">
    <citation type="submission" date="2017-07" db="EMBL/GenBank/DDBJ databases">
        <title>Recovery of genomes from metagenomes via a dereplication, aggregation, and scoring strategy.</title>
        <authorList>
            <person name="Sieber C.M."/>
            <person name="Probst A.J."/>
            <person name="Sharrar A."/>
            <person name="Thomas B.C."/>
            <person name="Hess M."/>
            <person name="Tringe S.G."/>
            <person name="Banfield J.F."/>
        </authorList>
    </citation>
    <scope>NUCLEOTIDE SEQUENCE [LARGE SCALE GENOMIC DNA]</scope>
    <source>
        <strain evidence="4">JGI_Cruoil_03_51_56</strain>
    </source>
</reference>
<feature type="binding site" evidence="3">
    <location>
        <position position="8"/>
    </location>
    <ligand>
        <name>a divalent metal cation</name>
        <dbReference type="ChEBI" id="CHEBI:60240"/>
        <label>1</label>
    </ligand>
</feature>
<dbReference type="EMBL" id="NOZP01000056">
    <property type="protein sequence ID" value="OYD16304.1"/>
    <property type="molecule type" value="Genomic_DNA"/>
</dbReference>
<keyword evidence="1 3" id="KW-0479">Metal-binding</keyword>
<sequence>MLFDSHCHLTDNQFTDDLKDVLKRANRAGVREMMCVSQNVPDSKEAVALCERYKGIYCAIGVHPHEADGFRSVDINALKELCIEPRIRAVGEIGLDFFRTISSRSSQETAFGAQIELAKTMELPMVLHIRDASRRARAILEEHDYTVGVLHCFDGNKKMAEWAVDKGFYISFAGNLTYANPRFWDTVPLIPHDRLMIETDAPYLAPVPERGKRNEPAFVRFTLKKLAEAIGLTPRETADVTRENARRCFRIQS</sequence>
<evidence type="ECO:0000313" key="4">
    <source>
        <dbReference type="EMBL" id="OYD16304.1"/>
    </source>
</evidence>
<dbReference type="GO" id="GO:0005829">
    <property type="term" value="C:cytosol"/>
    <property type="evidence" value="ECO:0007669"/>
    <property type="project" value="TreeGrafter"/>
</dbReference>
<evidence type="ECO:0000313" key="5">
    <source>
        <dbReference type="Proteomes" id="UP000215559"/>
    </source>
</evidence>
<accession>A0A235BVT2</accession>
<dbReference type="AlphaFoldDB" id="A0A235BVT2"/>
<dbReference type="PIRSF" id="PIRSF005902">
    <property type="entry name" value="DNase_TatD"/>
    <property type="match status" value="1"/>
</dbReference>
<name>A0A235BVT2_UNCW3</name>
<feature type="binding site" evidence="3">
    <location>
        <position position="92"/>
    </location>
    <ligand>
        <name>a divalent metal cation</name>
        <dbReference type="ChEBI" id="CHEBI:60240"/>
        <label>1</label>
    </ligand>
</feature>
<dbReference type="Pfam" id="PF01026">
    <property type="entry name" value="TatD_DNase"/>
    <property type="match status" value="1"/>
</dbReference>
<feature type="binding site" evidence="3">
    <location>
        <position position="128"/>
    </location>
    <ligand>
        <name>a divalent metal cation</name>
        <dbReference type="ChEBI" id="CHEBI:60240"/>
        <label>2</label>
    </ligand>
</feature>
<dbReference type="InterPro" id="IPR018228">
    <property type="entry name" value="DNase_TatD-rel_CS"/>
</dbReference>
<dbReference type="InterPro" id="IPR032466">
    <property type="entry name" value="Metal_Hydrolase"/>
</dbReference>